<proteinExistence type="predicted"/>
<evidence type="ECO:0000313" key="2">
    <source>
        <dbReference type="Proteomes" id="UP001528411"/>
    </source>
</evidence>
<name>A0ABT5FE19_9GAMM</name>
<reference evidence="1 2" key="1">
    <citation type="submission" date="2023-01" db="EMBL/GenBank/DDBJ databases">
        <title>Psychrosphaera sp. nov., isolated from marine algae.</title>
        <authorList>
            <person name="Bayburt H."/>
            <person name="Choi B.J."/>
            <person name="Kim J.M."/>
            <person name="Choi D.G."/>
            <person name="Jeon C.O."/>
        </authorList>
    </citation>
    <scope>NUCLEOTIDE SEQUENCE [LARGE SCALE GENOMIC DNA]</scope>
    <source>
        <strain evidence="1 2">G1-22</strain>
    </source>
</reference>
<dbReference type="RefSeq" id="WP_272181158.1">
    <property type="nucleotide sequence ID" value="NZ_JAQOMS010000002.1"/>
</dbReference>
<dbReference type="Proteomes" id="UP001528411">
    <property type="component" value="Unassembled WGS sequence"/>
</dbReference>
<evidence type="ECO:0000313" key="1">
    <source>
        <dbReference type="EMBL" id="MDC2889795.1"/>
    </source>
</evidence>
<dbReference type="Gene3D" id="3.15.10.40">
    <property type="entry name" value="Uncharacterised protein PF07273, DUF1439"/>
    <property type="match status" value="1"/>
</dbReference>
<accession>A0ABT5FE19</accession>
<dbReference type="EMBL" id="JAQOMS010000002">
    <property type="protein sequence ID" value="MDC2889795.1"/>
    <property type="molecule type" value="Genomic_DNA"/>
</dbReference>
<sequence length="59" mass="6552">MVGVTGDVEYRTKEGAFYLQNPKVAKLAFNDVPTAIQPKIKKSVEKLVAKALKNTQFIN</sequence>
<organism evidence="1 2">
    <name type="scientific">Psychrosphaera algicola</name>
    <dbReference type="NCBI Taxonomy" id="3023714"/>
    <lineage>
        <taxon>Bacteria</taxon>
        <taxon>Pseudomonadati</taxon>
        <taxon>Pseudomonadota</taxon>
        <taxon>Gammaproteobacteria</taxon>
        <taxon>Alteromonadales</taxon>
        <taxon>Pseudoalteromonadaceae</taxon>
        <taxon>Psychrosphaera</taxon>
    </lineage>
</organism>
<gene>
    <name evidence="1" type="ORF">PN838_14695</name>
</gene>
<keyword evidence="2" id="KW-1185">Reference proteome</keyword>
<comment type="caution">
    <text evidence="1">The sequence shown here is derived from an EMBL/GenBank/DDBJ whole genome shotgun (WGS) entry which is preliminary data.</text>
</comment>
<protein>
    <submittedName>
        <fullName evidence="1">Uncharacterized protein</fullName>
    </submittedName>
</protein>